<dbReference type="EMBL" id="CM044704">
    <property type="protein sequence ID" value="KAI5668346.1"/>
    <property type="molecule type" value="Genomic_DNA"/>
</dbReference>
<evidence type="ECO:0000313" key="1">
    <source>
        <dbReference type="EMBL" id="KAI5668346.1"/>
    </source>
</evidence>
<accession>A0ACC0B6S9</accession>
<protein>
    <submittedName>
        <fullName evidence="1">Uncharacterized protein</fullName>
    </submittedName>
</protein>
<gene>
    <name evidence="1" type="ORF">M9H77_18199</name>
</gene>
<evidence type="ECO:0000313" key="2">
    <source>
        <dbReference type="Proteomes" id="UP001060085"/>
    </source>
</evidence>
<organism evidence="1 2">
    <name type="scientific">Catharanthus roseus</name>
    <name type="common">Madagascar periwinkle</name>
    <name type="synonym">Vinca rosea</name>
    <dbReference type="NCBI Taxonomy" id="4058"/>
    <lineage>
        <taxon>Eukaryota</taxon>
        <taxon>Viridiplantae</taxon>
        <taxon>Streptophyta</taxon>
        <taxon>Embryophyta</taxon>
        <taxon>Tracheophyta</taxon>
        <taxon>Spermatophyta</taxon>
        <taxon>Magnoliopsida</taxon>
        <taxon>eudicotyledons</taxon>
        <taxon>Gunneridae</taxon>
        <taxon>Pentapetalae</taxon>
        <taxon>asterids</taxon>
        <taxon>lamiids</taxon>
        <taxon>Gentianales</taxon>
        <taxon>Apocynaceae</taxon>
        <taxon>Rauvolfioideae</taxon>
        <taxon>Vinceae</taxon>
        <taxon>Catharanthinae</taxon>
        <taxon>Catharanthus</taxon>
    </lineage>
</organism>
<dbReference type="Proteomes" id="UP001060085">
    <property type="component" value="Linkage Group LG04"/>
</dbReference>
<reference evidence="2" key="1">
    <citation type="journal article" date="2023" name="Nat. Plants">
        <title>Single-cell RNA sequencing provides a high-resolution roadmap for understanding the multicellular compartmentation of specialized metabolism.</title>
        <authorList>
            <person name="Sun S."/>
            <person name="Shen X."/>
            <person name="Li Y."/>
            <person name="Li Y."/>
            <person name="Wang S."/>
            <person name="Li R."/>
            <person name="Zhang H."/>
            <person name="Shen G."/>
            <person name="Guo B."/>
            <person name="Wei J."/>
            <person name="Xu J."/>
            <person name="St-Pierre B."/>
            <person name="Chen S."/>
            <person name="Sun C."/>
        </authorList>
    </citation>
    <scope>NUCLEOTIDE SEQUENCE [LARGE SCALE GENOMIC DNA]</scope>
</reference>
<keyword evidence="2" id="KW-1185">Reference proteome</keyword>
<sequence length="173" mass="19775">MKEGGIKRERMKWMATIDDALVLALRNQHNAGNHVEGTFSPLAYSNIIKELKSTIVHFVIVTFLRVLFCYDVQSNKKRKVSNDEEFDVLKGALHTVAKAIREGNFVIEQSRPHVYSEKDIFNQFVVIGIASKITDDCYIYLTENAAKTRAFFGCPSERRKSILMKLMELSKQA</sequence>
<comment type="caution">
    <text evidence="1">The sequence shown here is derived from an EMBL/GenBank/DDBJ whole genome shotgun (WGS) entry which is preliminary data.</text>
</comment>
<name>A0ACC0B6S9_CATRO</name>
<proteinExistence type="predicted"/>